<sequence length="247" mass="27704">MANPFSKGWKYLTASLDQKIEENADPLVQIQQASEAAKRQHQQVREQATQVIGNRNQLEMKLNRLVGERDELEKKARQALSLAEGEQDSARASELQQAAEIYATQLVGVEQELENAKTLHSQASSAADEATRQLQQSEARLKDQMAQIDQLRSQVQQTKMQEASAATMDQIGSMDPDRDVPSLDQVREKIERRYAQALGSQELTEHSMQDRMAEIESSAGDMRAQARLEQIRAELSAPESAKKEIES</sequence>
<keyword evidence="2" id="KW-0175">Coiled coil</keyword>
<accession>A0A3G6IXU9</accession>
<comment type="similarity">
    <text evidence="1">Belongs to the PspA/Vipp/IM30 family.</text>
</comment>
<evidence type="ECO:0000256" key="1">
    <source>
        <dbReference type="ARBA" id="ARBA00043985"/>
    </source>
</evidence>
<evidence type="ECO:0000313" key="5">
    <source>
        <dbReference type="Proteomes" id="UP000271587"/>
    </source>
</evidence>
<dbReference type="EMBL" id="CP033897">
    <property type="protein sequence ID" value="AZA10466.1"/>
    <property type="molecule type" value="Genomic_DNA"/>
</dbReference>
<keyword evidence="5" id="KW-1185">Reference proteome</keyword>
<dbReference type="OrthoDB" id="3542619at2"/>
<dbReference type="RefSeq" id="WP_123932811.1">
    <property type="nucleotide sequence ID" value="NZ_CP033897.1"/>
</dbReference>
<name>A0A3G6IXU9_9CORY</name>
<reference evidence="4 5" key="1">
    <citation type="submission" date="2018-11" db="EMBL/GenBank/DDBJ databases">
        <authorList>
            <person name="Kleinhagauer T."/>
            <person name="Glaeser S.P."/>
            <person name="Spergser J."/>
            <person name="Ruckert C."/>
            <person name="Kaempfer P."/>
            <person name="Busse H.-J."/>
        </authorList>
    </citation>
    <scope>NUCLEOTIDE SEQUENCE [LARGE SCALE GENOMIC DNA]</scope>
    <source>
        <strain evidence="4 5">W8</strain>
    </source>
</reference>
<feature type="region of interest" description="Disordered" evidence="3">
    <location>
        <begin position="118"/>
        <end position="145"/>
    </location>
</feature>
<dbReference type="AlphaFoldDB" id="A0A3G6IXU9"/>
<feature type="region of interest" description="Disordered" evidence="3">
    <location>
        <begin position="198"/>
        <end position="224"/>
    </location>
</feature>
<evidence type="ECO:0000256" key="2">
    <source>
        <dbReference type="SAM" id="Coils"/>
    </source>
</evidence>
<dbReference type="Pfam" id="PF04012">
    <property type="entry name" value="PspA_IM30"/>
    <property type="match status" value="1"/>
</dbReference>
<feature type="compositionally biased region" description="Basic and acidic residues" evidence="3">
    <location>
        <begin position="203"/>
        <end position="214"/>
    </location>
</feature>
<gene>
    <name evidence="4" type="ORF">CGERO_00640</name>
</gene>
<feature type="coiled-coil region" evidence="2">
    <location>
        <begin position="27"/>
        <end position="89"/>
    </location>
</feature>
<proteinExistence type="inferred from homology"/>
<organism evidence="4 5">
    <name type="scientific">Corynebacterium gerontici</name>
    <dbReference type="NCBI Taxonomy" id="2079234"/>
    <lineage>
        <taxon>Bacteria</taxon>
        <taxon>Bacillati</taxon>
        <taxon>Actinomycetota</taxon>
        <taxon>Actinomycetes</taxon>
        <taxon>Mycobacteriales</taxon>
        <taxon>Corynebacteriaceae</taxon>
        <taxon>Corynebacterium</taxon>
    </lineage>
</organism>
<evidence type="ECO:0000313" key="4">
    <source>
        <dbReference type="EMBL" id="AZA10466.1"/>
    </source>
</evidence>
<dbReference type="InterPro" id="IPR007157">
    <property type="entry name" value="PspA_VIPP1"/>
</dbReference>
<dbReference type="KEGG" id="cgk:CGERO_00640"/>
<protein>
    <submittedName>
        <fullName evidence="4">PspA/IM30 family protein</fullName>
    </submittedName>
</protein>
<dbReference type="Proteomes" id="UP000271587">
    <property type="component" value="Chromosome"/>
</dbReference>
<evidence type="ECO:0000256" key="3">
    <source>
        <dbReference type="SAM" id="MobiDB-lite"/>
    </source>
</evidence>